<name>A0A6J4Q7T6_9ACTN</name>
<dbReference type="InterPro" id="IPR006015">
    <property type="entry name" value="Universal_stress_UspA"/>
</dbReference>
<gene>
    <name evidence="3" type="ORF">AVDCRST_MAG55-2965</name>
</gene>
<organism evidence="3">
    <name type="scientific">uncultured Rubrobacteraceae bacterium</name>
    <dbReference type="NCBI Taxonomy" id="349277"/>
    <lineage>
        <taxon>Bacteria</taxon>
        <taxon>Bacillati</taxon>
        <taxon>Actinomycetota</taxon>
        <taxon>Rubrobacteria</taxon>
        <taxon>Rubrobacterales</taxon>
        <taxon>Rubrobacteraceae</taxon>
        <taxon>environmental samples</taxon>
    </lineage>
</organism>
<dbReference type="CDD" id="cd00293">
    <property type="entry name" value="USP-like"/>
    <property type="match status" value="1"/>
</dbReference>
<dbReference type="EMBL" id="CADCUZ010000151">
    <property type="protein sequence ID" value="CAA9435322.1"/>
    <property type="molecule type" value="Genomic_DNA"/>
</dbReference>
<dbReference type="InterPro" id="IPR006016">
    <property type="entry name" value="UspA"/>
</dbReference>
<dbReference type="InterPro" id="IPR014729">
    <property type="entry name" value="Rossmann-like_a/b/a_fold"/>
</dbReference>
<dbReference type="PANTHER" id="PTHR46268">
    <property type="entry name" value="STRESS RESPONSE PROTEIN NHAX"/>
    <property type="match status" value="1"/>
</dbReference>
<dbReference type="Pfam" id="PF00582">
    <property type="entry name" value="Usp"/>
    <property type="match status" value="1"/>
</dbReference>
<evidence type="ECO:0000313" key="3">
    <source>
        <dbReference type="EMBL" id="CAA9435322.1"/>
    </source>
</evidence>
<sequence length="102" mass="10566">MPGVRRLLYGEEAARAALRTSINELSNERVRNTETRIVEGSPAKALLEVAGANPANVIVVGNRGLGSADGQLLGSVPGDVAKNAQCDVLIVQTSDVDGDPVT</sequence>
<dbReference type="AlphaFoldDB" id="A0A6J4Q7T6"/>
<accession>A0A6J4Q7T6</accession>
<proteinExistence type="inferred from homology"/>
<feature type="domain" description="UspA" evidence="2">
    <location>
        <begin position="12"/>
        <end position="91"/>
    </location>
</feature>
<comment type="similarity">
    <text evidence="1">Belongs to the universal stress protein A family.</text>
</comment>
<dbReference type="SUPFAM" id="SSF52402">
    <property type="entry name" value="Adenine nucleotide alpha hydrolases-like"/>
    <property type="match status" value="1"/>
</dbReference>
<reference evidence="3" key="1">
    <citation type="submission" date="2020-02" db="EMBL/GenBank/DDBJ databases">
        <authorList>
            <person name="Meier V. D."/>
        </authorList>
    </citation>
    <scope>NUCLEOTIDE SEQUENCE</scope>
    <source>
        <strain evidence="3">AVDCRST_MAG55</strain>
    </source>
</reference>
<protein>
    <recommendedName>
        <fullName evidence="2">UspA domain-containing protein</fullName>
    </recommendedName>
</protein>
<evidence type="ECO:0000256" key="1">
    <source>
        <dbReference type="ARBA" id="ARBA00008791"/>
    </source>
</evidence>
<dbReference type="Gene3D" id="3.40.50.620">
    <property type="entry name" value="HUPs"/>
    <property type="match status" value="1"/>
</dbReference>
<dbReference type="PRINTS" id="PR01438">
    <property type="entry name" value="UNVRSLSTRESS"/>
</dbReference>
<dbReference type="PANTHER" id="PTHR46268:SF6">
    <property type="entry name" value="UNIVERSAL STRESS PROTEIN UP12"/>
    <property type="match status" value="1"/>
</dbReference>
<evidence type="ECO:0000259" key="2">
    <source>
        <dbReference type="Pfam" id="PF00582"/>
    </source>
</evidence>